<feature type="domain" description="Zona occludens toxin N-terminal" evidence="1">
    <location>
        <begin position="458"/>
        <end position="552"/>
    </location>
</feature>
<evidence type="ECO:0000259" key="1">
    <source>
        <dbReference type="Pfam" id="PF05707"/>
    </source>
</evidence>
<dbReference type="Gene3D" id="3.40.50.300">
    <property type="entry name" value="P-loop containing nucleotide triphosphate hydrolases"/>
    <property type="match status" value="2"/>
</dbReference>
<dbReference type="Pfam" id="PF05707">
    <property type="entry name" value="Zot"/>
    <property type="match status" value="1"/>
</dbReference>
<sequence>MKLSKKAIQKYEKAGYDLKLLEKLQPEGGIKFKDRFIETGSGFVGCVHVFSLSDKVNQLWLAGLMSIERSIATVDIATANKYDVIDRINKTSKELRMRGSEEKHDTAISDAASSYMQLQQFAHTLTQQGEIAKLVHIRIYLYDYSQEELEKRIGDIKKDLQNRGHLATVLEFRTSQEWDSLFQDYDAQMTWSAFRAGEISPSVTLGAGLPFHHQSLKDPRGIYLGVTSTNGAFIFDPFLSSATRKSFNGFVLGKMGYGKSTVLKMIEEGLVAKDTFIRGFDKARDFHKLISSQKGMIIDLAGDNGEIINPLEIFATSTDLTGQNVNEYGSFMHHIAKVTNIFRFMYPSLTDMQITEFRTYLREFYISWGLLRSDYNSNQSAVKVTGLSPEKYPIFSDFLEFLSHYQLPSTVTSVKRAALEAIKTYVTEIVNQYGPLFNGHTTISNLAQESVLFFDIDNLSNLDKEVFQAQLFQALTIIWSHGLINGRRMKAKLEAKKISIEEYRNFMVFIDEAHNIINANNLDAVQYVTNFMREMRKFGAGVIFATQTPAEVLPESSSNEAIDEVKKVFELCQYKFLLNLDNSMVGRMKKVLGDTITETDFARLPRLKQGEAVVQLSSTETYGVTFVPTNDQLDRFSGGQ</sequence>
<protein>
    <recommendedName>
        <fullName evidence="1">Zona occludens toxin N-terminal domain-containing protein</fullName>
    </recommendedName>
</protein>
<organism evidence="2 3">
    <name type="scientific">Aerococcus christensenii</name>
    <dbReference type="NCBI Taxonomy" id="87541"/>
    <lineage>
        <taxon>Bacteria</taxon>
        <taxon>Bacillati</taxon>
        <taxon>Bacillota</taxon>
        <taxon>Bacilli</taxon>
        <taxon>Lactobacillales</taxon>
        <taxon>Aerococcaceae</taxon>
        <taxon>Aerococcus</taxon>
    </lineage>
</organism>
<dbReference type="InterPro" id="IPR051162">
    <property type="entry name" value="T4SS_component"/>
</dbReference>
<proteinExistence type="predicted"/>
<accession>A0A133XVR5</accession>
<evidence type="ECO:0000313" key="2">
    <source>
        <dbReference type="EMBL" id="KXB35045.1"/>
    </source>
</evidence>
<dbReference type="EMBL" id="LSCQ01000067">
    <property type="protein sequence ID" value="KXB35045.1"/>
    <property type="molecule type" value="Genomic_DNA"/>
</dbReference>
<dbReference type="InterPro" id="IPR008900">
    <property type="entry name" value="Zot_N"/>
</dbReference>
<dbReference type="AlphaFoldDB" id="A0A133XVR5"/>
<dbReference type="SUPFAM" id="SSF52540">
    <property type="entry name" value="P-loop containing nucleoside triphosphate hydrolases"/>
    <property type="match status" value="1"/>
</dbReference>
<name>A0A133XVR5_9LACT</name>
<dbReference type="RefSeq" id="WP_060936993.1">
    <property type="nucleotide sequence ID" value="NZ_KQ959317.1"/>
</dbReference>
<dbReference type="InterPro" id="IPR027417">
    <property type="entry name" value="P-loop_NTPase"/>
</dbReference>
<dbReference type="OrthoDB" id="9804380at2"/>
<comment type="caution">
    <text evidence="2">The sequence shown here is derived from an EMBL/GenBank/DDBJ whole genome shotgun (WGS) entry which is preliminary data.</text>
</comment>
<dbReference type="PANTHER" id="PTHR30121:SF6">
    <property type="entry name" value="SLR6007 PROTEIN"/>
    <property type="match status" value="1"/>
</dbReference>
<dbReference type="Proteomes" id="UP000070422">
    <property type="component" value="Unassembled WGS sequence"/>
</dbReference>
<reference evidence="2 3" key="1">
    <citation type="submission" date="2016-01" db="EMBL/GenBank/DDBJ databases">
        <authorList>
            <person name="Oliw E.H."/>
        </authorList>
    </citation>
    <scope>NUCLEOTIDE SEQUENCE [LARGE SCALE GENOMIC DNA]</scope>
    <source>
        <strain evidence="2 3">KA00635</strain>
    </source>
</reference>
<evidence type="ECO:0000313" key="3">
    <source>
        <dbReference type="Proteomes" id="UP000070422"/>
    </source>
</evidence>
<dbReference type="PATRIC" id="fig|87541.4.peg.1202"/>
<gene>
    <name evidence="2" type="ORF">HMPREF3187_01209</name>
</gene>
<dbReference type="PANTHER" id="PTHR30121">
    <property type="entry name" value="UNCHARACTERIZED PROTEIN YJGR-RELATED"/>
    <property type="match status" value="1"/>
</dbReference>